<evidence type="ECO:0000313" key="3">
    <source>
        <dbReference type="Proteomes" id="UP001460270"/>
    </source>
</evidence>
<evidence type="ECO:0000313" key="2">
    <source>
        <dbReference type="EMBL" id="KAK7889098.1"/>
    </source>
</evidence>
<feature type="compositionally biased region" description="Low complexity" evidence="1">
    <location>
        <begin position="24"/>
        <end position="37"/>
    </location>
</feature>
<reference evidence="3" key="1">
    <citation type="submission" date="2024-04" db="EMBL/GenBank/DDBJ databases">
        <title>Salinicola lusitanus LLJ914,a marine bacterium isolated from the Okinawa Trough.</title>
        <authorList>
            <person name="Li J."/>
        </authorList>
    </citation>
    <scope>NUCLEOTIDE SEQUENCE [LARGE SCALE GENOMIC DNA]</scope>
</reference>
<feature type="region of interest" description="Disordered" evidence="1">
    <location>
        <begin position="1"/>
        <end position="38"/>
    </location>
</feature>
<feature type="compositionally biased region" description="Polar residues" evidence="1">
    <location>
        <begin position="1"/>
        <end position="10"/>
    </location>
</feature>
<proteinExistence type="predicted"/>
<keyword evidence="3" id="KW-1185">Reference proteome</keyword>
<dbReference type="EMBL" id="JBBPFD010000018">
    <property type="protein sequence ID" value="KAK7889098.1"/>
    <property type="molecule type" value="Genomic_DNA"/>
</dbReference>
<accession>A0AAW0N1W8</accession>
<feature type="region of interest" description="Disordered" evidence="1">
    <location>
        <begin position="100"/>
        <end position="127"/>
    </location>
</feature>
<dbReference type="Proteomes" id="UP001460270">
    <property type="component" value="Unassembled WGS sequence"/>
</dbReference>
<dbReference type="AlphaFoldDB" id="A0AAW0N1W8"/>
<name>A0AAW0N1W8_9GOBI</name>
<gene>
    <name evidence="2" type="ORF">WMY93_024658</name>
</gene>
<comment type="caution">
    <text evidence="2">The sequence shown here is derived from an EMBL/GenBank/DDBJ whole genome shotgun (WGS) entry which is preliminary data.</text>
</comment>
<organism evidence="2 3">
    <name type="scientific">Mugilogobius chulae</name>
    <name type="common">yellowstripe goby</name>
    <dbReference type="NCBI Taxonomy" id="88201"/>
    <lineage>
        <taxon>Eukaryota</taxon>
        <taxon>Metazoa</taxon>
        <taxon>Chordata</taxon>
        <taxon>Craniata</taxon>
        <taxon>Vertebrata</taxon>
        <taxon>Euteleostomi</taxon>
        <taxon>Actinopterygii</taxon>
        <taxon>Neopterygii</taxon>
        <taxon>Teleostei</taxon>
        <taxon>Neoteleostei</taxon>
        <taxon>Acanthomorphata</taxon>
        <taxon>Gobiaria</taxon>
        <taxon>Gobiiformes</taxon>
        <taxon>Gobioidei</taxon>
        <taxon>Gobiidae</taxon>
        <taxon>Gobionellinae</taxon>
        <taxon>Mugilogobius</taxon>
    </lineage>
</organism>
<protein>
    <submittedName>
        <fullName evidence="2">Uncharacterized protein</fullName>
    </submittedName>
</protein>
<evidence type="ECO:0000256" key="1">
    <source>
        <dbReference type="SAM" id="MobiDB-lite"/>
    </source>
</evidence>
<sequence length="151" mass="16712">MDELPKSSSVCPPDPEALEDFPQSDASDPASDTSDISDFSDEALTLILKLDPPDPNEEKLRLEDFLQTDLDEEDLEPFPQQDPLDLNVEALVQARELLAHRDPSSPSEEALELEQVHHPDLPYPDAPIPLYAAPLRSAPPSSDRRCSCTLL</sequence>